<feature type="coiled-coil region" evidence="2">
    <location>
        <begin position="107"/>
        <end position="134"/>
    </location>
</feature>
<gene>
    <name evidence="4" type="ORF">VRU48_19210</name>
</gene>
<dbReference type="Gene3D" id="1.10.260.40">
    <property type="entry name" value="lambda repressor-like DNA-binding domains"/>
    <property type="match status" value="1"/>
</dbReference>
<dbReference type="InterPro" id="IPR010982">
    <property type="entry name" value="Lambda_DNA-bd_dom_sf"/>
</dbReference>
<protein>
    <submittedName>
        <fullName evidence="4">Helix-turn-helix transcriptional regulator</fullName>
    </submittedName>
</protein>
<dbReference type="PANTHER" id="PTHR46558:SF4">
    <property type="entry name" value="DNA-BIDING PHAGE PROTEIN"/>
    <property type="match status" value="1"/>
</dbReference>
<dbReference type="Pfam" id="PF01381">
    <property type="entry name" value="HTH_3"/>
    <property type="match status" value="1"/>
</dbReference>
<evidence type="ECO:0000313" key="4">
    <source>
        <dbReference type="EMBL" id="MEE1947263.1"/>
    </source>
</evidence>
<keyword evidence="1" id="KW-0238">DNA-binding</keyword>
<dbReference type="PANTHER" id="PTHR46558">
    <property type="entry name" value="TRACRIPTIONAL REGULATORY PROTEIN-RELATED-RELATED"/>
    <property type="match status" value="1"/>
</dbReference>
<evidence type="ECO:0000313" key="5">
    <source>
        <dbReference type="Proteomes" id="UP001336835"/>
    </source>
</evidence>
<dbReference type="Proteomes" id="UP001336835">
    <property type="component" value="Unassembled WGS sequence"/>
</dbReference>
<dbReference type="EMBL" id="JAZDQT010000004">
    <property type="protein sequence ID" value="MEE1947263.1"/>
    <property type="molecule type" value="Genomic_DNA"/>
</dbReference>
<organism evidence="4 5">
    <name type="scientific">Pedobacter albus</name>
    <dbReference type="NCBI Taxonomy" id="3113905"/>
    <lineage>
        <taxon>Bacteria</taxon>
        <taxon>Pseudomonadati</taxon>
        <taxon>Bacteroidota</taxon>
        <taxon>Sphingobacteriia</taxon>
        <taxon>Sphingobacteriales</taxon>
        <taxon>Sphingobacteriaceae</taxon>
        <taxon>Pedobacter</taxon>
    </lineage>
</organism>
<feature type="domain" description="HTH cro/C1-type" evidence="3">
    <location>
        <begin position="22"/>
        <end position="77"/>
    </location>
</feature>
<dbReference type="RefSeq" id="WP_330109551.1">
    <property type="nucleotide sequence ID" value="NZ_JAZDQT010000004.1"/>
</dbReference>
<keyword evidence="5" id="KW-1185">Reference proteome</keyword>
<evidence type="ECO:0000259" key="3">
    <source>
        <dbReference type="PROSITE" id="PS50943"/>
    </source>
</evidence>
<keyword evidence="2" id="KW-0175">Coiled coil</keyword>
<dbReference type="PROSITE" id="PS50943">
    <property type="entry name" value="HTH_CROC1"/>
    <property type="match status" value="1"/>
</dbReference>
<dbReference type="InterPro" id="IPR001387">
    <property type="entry name" value="Cro/C1-type_HTH"/>
</dbReference>
<dbReference type="SUPFAM" id="SSF47413">
    <property type="entry name" value="lambda repressor-like DNA-binding domains"/>
    <property type="match status" value="1"/>
</dbReference>
<proteinExistence type="predicted"/>
<comment type="caution">
    <text evidence="4">The sequence shown here is derived from an EMBL/GenBank/DDBJ whole genome shotgun (WGS) entry which is preliminary data.</text>
</comment>
<name>A0ABU7ICS1_9SPHI</name>
<evidence type="ECO:0000256" key="1">
    <source>
        <dbReference type="ARBA" id="ARBA00023125"/>
    </source>
</evidence>
<evidence type="ECO:0000256" key="2">
    <source>
        <dbReference type="SAM" id="Coils"/>
    </source>
</evidence>
<dbReference type="SMART" id="SM00530">
    <property type="entry name" value="HTH_XRE"/>
    <property type="match status" value="1"/>
</dbReference>
<reference evidence="4 5" key="1">
    <citation type="submission" date="2024-01" db="EMBL/GenBank/DDBJ databases">
        <title>Pedobacter sp. nov., isolated from fresh soil.</title>
        <authorList>
            <person name="Le N.T.T."/>
        </authorList>
    </citation>
    <scope>NUCLEOTIDE SEQUENCE [LARGE SCALE GENOMIC DNA]</scope>
    <source>
        <strain evidence="4 5">KR3-3</strain>
    </source>
</reference>
<accession>A0ABU7ICS1</accession>
<sequence length="137" mass="15594">MDRLSNKLLILEKIQDMVGLKIRMIREMRGYSQEYMADKLGMAQNSYSRIETNQTKLSTELLQKIATILGVSPMDILSQQPAIINLQSNQGTQQAIGHVDTIVSENKELYAKMLEQKDAEIQRLQRMVEVLLEKLGG</sequence>
<dbReference type="CDD" id="cd00093">
    <property type="entry name" value="HTH_XRE"/>
    <property type="match status" value="1"/>
</dbReference>